<evidence type="ECO:0000313" key="2">
    <source>
        <dbReference type="EnsemblMetazoa" id="OVOC6870.1"/>
    </source>
</evidence>
<dbReference type="Pfam" id="PF15481">
    <property type="entry name" value="CPG4"/>
    <property type="match status" value="1"/>
</dbReference>
<reference evidence="2" key="2">
    <citation type="submission" date="2022-06" db="UniProtKB">
        <authorList>
            <consortium name="EnsemblMetazoa"/>
        </authorList>
    </citation>
    <scope>IDENTIFICATION</scope>
</reference>
<accession>A0A8R1Y2J4</accession>
<protein>
    <submittedName>
        <fullName evidence="2">CPG4 domain-containing protein</fullName>
    </submittedName>
</protein>
<evidence type="ECO:0000313" key="3">
    <source>
        <dbReference type="Proteomes" id="UP000024404"/>
    </source>
</evidence>
<proteinExistence type="predicted"/>
<keyword evidence="3" id="KW-1185">Reference proteome</keyword>
<dbReference type="Proteomes" id="UP000024404">
    <property type="component" value="Unassembled WGS sequence"/>
</dbReference>
<dbReference type="InterPro" id="IPR029153">
    <property type="entry name" value="CPG4"/>
</dbReference>
<reference evidence="3" key="1">
    <citation type="submission" date="2013-10" db="EMBL/GenBank/DDBJ databases">
        <title>Genome sequencing of Onchocerca volvulus.</title>
        <authorList>
            <person name="Cotton J."/>
            <person name="Tsai J."/>
            <person name="Stanley E."/>
            <person name="Tracey A."/>
            <person name="Holroyd N."/>
            <person name="Lustigman S."/>
            <person name="Berriman M."/>
        </authorList>
    </citation>
    <scope>NUCLEOTIDE SEQUENCE</scope>
</reference>
<dbReference type="OMA" id="CYFQEFI"/>
<evidence type="ECO:0000259" key="1">
    <source>
        <dbReference type="Pfam" id="PF15481"/>
    </source>
</evidence>
<organism evidence="2 3">
    <name type="scientific">Onchocerca volvulus</name>
    <dbReference type="NCBI Taxonomy" id="6282"/>
    <lineage>
        <taxon>Eukaryota</taxon>
        <taxon>Metazoa</taxon>
        <taxon>Ecdysozoa</taxon>
        <taxon>Nematoda</taxon>
        <taxon>Chromadorea</taxon>
        <taxon>Rhabditida</taxon>
        <taxon>Spirurina</taxon>
        <taxon>Spiruromorpha</taxon>
        <taxon>Filarioidea</taxon>
        <taxon>Onchocercidae</taxon>
        <taxon>Onchocerca</taxon>
    </lineage>
</organism>
<dbReference type="EnsemblMetazoa" id="OVOC6870.1">
    <property type="protein sequence ID" value="OVOC6870.1"/>
    <property type="gene ID" value="WBGene00243679"/>
</dbReference>
<dbReference type="EMBL" id="CMVM020000181">
    <property type="status" value="NOT_ANNOTATED_CDS"/>
    <property type="molecule type" value="Genomic_DNA"/>
</dbReference>
<feature type="domain" description="Chondroitin proteoglycan 4" evidence="1">
    <location>
        <begin position="25"/>
        <end position="120"/>
    </location>
</feature>
<sequence length="203" mass="23755">MGTSNADLVAVSLIYVETNGREASKCLQECLRPILKFEHSFTFQFRNFEKVCEKLESSAYCSQKCSPDDQYRFYHFTTFYRLHCIDFYEELENQLDCLKKASPNVDKSDIATSACNEQCTFKRGNNESQMKLHCRTLKCSLICYYKKFSSICSETHDTLLRLSMRQINDIRLSTSPDNDTDIDCRQLHNGNYMKQKMLEVRTE</sequence>
<name>A0A8R1Y2J4_ONCVO</name>
<dbReference type="AlphaFoldDB" id="A0A8R1Y2J4"/>